<name>A0A840WEQ0_9ACTN</name>
<evidence type="ECO:0000313" key="1">
    <source>
        <dbReference type="EMBL" id="MBB5494702.1"/>
    </source>
</evidence>
<accession>A0A840WEQ0</accession>
<gene>
    <name evidence="1" type="ORF">HNR07_005839</name>
</gene>
<evidence type="ECO:0000313" key="2">
    <source>
        <dbReference type="Proteomes" id="UP000579647"/>
    </source>
</evidence>
<keyword evidence="2" id="KW-1185">Reference proteome</keyword>
<proteinExistence type="predicted"/>
<protein>
    <submittedName>
        <fullName evidence="1">Uncharacterized protein</fullName>
    </submittedName>
</protein>
<dbReference type="EMBL" id="JACHDO010000001">
    <property type="protein sequence ID" value="MBB5494702.1"/>
    <property type="molecule type" value="Genomic_DNA"/>
</dbReference>
<dbReference type="Proteomes" id="UP000579647">
    <property type="component" value="Unassembled WGS sequence"/>
</dbReference>
<reference evidence="1 2" key="1">
    <citation type="submission" date="2020-08" db="EMBL/GenBank/DDBJ databases">
        <title>Sequencing the genomes of 1000 actinobacteria strains.</title>
        <authorList>
            <person name="Klenk H.-P."/>
        </authorList>
    </citation>
    <scope>NUCLEOTIDE SEQUENCE [LARGE SCALE GENOMIC DNA]</scope>
    <source>
        <strain evidence="1 2">DSM 44598</strain>
    </source>
</reference>
<sequence length="193" mass="21624">MAVIWVAITEGMPGEDIWCLIDCTHRCGLARSLRSLSALLHFERTVRVETSGASWGGSSDSSNLLPGLRYQLSAPERFPASFGIACAYKRACVHHECMLNDMLYAVERSFLTPDELGRDYRRVCRVAGLHPTREGYGLIHARNTQGERYTLMTSDVEYVRTLAGAPGAVLEGLKLSAGKFPRYRRGWPDEWLK</sequence>
<organism evidence="1 2">
    <name type="scientific">Nocardiopsis metallicus</name>
    <dbReference type="NCBI Taxonomy" id="179819"/>
    <lineage>
        <taxon>Bacteria</taxon>
        <taxon>Bacillati</taxon>
        <taxon>Actinomycetota</taxon>
        <taxon>Actinomycetes</taxon>
        <taxon>Streptosporangiales</taxon>
        <taxon>Nocardiopsidaceae</taxon>
        <taxon>Nocardiopsis</taxon>
    </lineage>
</organism>
<comment type="caution">
    <text evidence="1">The sequence shown here is derived from an EMBL/GenBank/DDBJ whole genome shotgun (WGS) entry which is preliminary data.</text>
</comment>
<dbReference type="AlphaFoldDB" id="A0A840WEQ0"/>